<gene>
    <name evidence="1" type="ORF">F751_0705</name>
</gene>
<proteinExistence type="predicted"/>
<dbReference type="SUPFAM" id="SSF52833">
    <property type="entry name" value="Thioredoxin-like"/>
    <property type="match status" value="1"/>
</dbReference>
<dbReference type="InterPro" id="IPR036249">
    <property type="entry name" value="Thioredoxin-like_sf"/>
</dbReference>
<accession>A0A087SM19</accession>
<dbReference type="Pfam" id="PF14561">
    <property type="entry name" value="TPR_20"/>
    <property type="match status" value="1"/>
</dbReference>
<protein>
    <recommendedName>
        <fullName evidence="3">Thioredoxin domain-containing protein</fullName>
    </recommendedName>
</protein>
<dbReference type="InterPro" id="IPR011990">
    <property type="entry name" value="TPR-like_helical_dom_sf"/>
</dbReference>
<evidence type="ECO:0008006" key="3">
    <source>
        <dbReference type="Google" id="ProtNLM"/>
    </source>
</evidence>
<reference evidence="1 2" key="1">
    <citation type="journal article" date="2014" name="BMC Genomics">
        <title>Oil accumulation mechanisms of the oleaginous microalga Chlorella protothecoides revealed through its genome, transcriptomes, and proteomes.</title>
        <authorList>
            <person name="Gao C."/>
            <person name="Wang Y."/>
            <person name="Shen Y."/>
            <person name="Yan D."/>
            <person name="He X."/>
            <person name="Dai J."/>
            <person name="Wu Q."/>
        </authorList>
    </citation>
    <scope>NUCLEOTIDE SEQUENCE [LARGE SCALE GENOMIC DNA]</scope>
    <source>
        <strain evidence="1 2">0710</strain>
    </source>
</reference>
<sequence>MHFDLRFAPCNPVISTLSDFKALTDLSINTPIVVYATASADAEVDPELVRAVHASRGSVRLAQLDAGSAQLSRLTAQLHITNLPATLLLFGGRLMDSQPGAPSGQELRDYLAQIQKLADDVARHRAQQADAAASGGGTGPNATPAQLLEQGYAALQSADADVETAALPWFQQVLIEGSPASDAERCKALAGAAQCALLRTPCDVEAAAGLVEAAQQVLPEDKRPGEVAQAAAFLDLARERLALEEGTEASDPKGAEAAFRMAHKLLAERQYAEALDAGLKSVRADRGWHEEAGRKLLLRMFEALGAGHPAVKPARSRLSNIWFL</sequence>
<dbReference type="eggNOG" id="ENOG502SEBP">
    <property type="taxonomic scope" value="Eukaryota"/>
</dbReference>
<dbReference type="KEGG" id="apro:F751_0705"/>
<dbReference type="GeneID" id="23612096"/>
<name>A0A087SM19_AUXPR</name>
<evidence type="ECO:0000313" key="1">
    <source>
        <dbReference type="EMBL" id="KFM26773.1"/>
    </source>
</evidence>
<dbReference type="OrthoDB" id="10263751at2759"/>
<keyword evidence="2" id="KW-1185">Reference proteome</keyword>
<dbReference type="EMBL" id="KL662135">
    <property type="protein sequence ID" value="KFM26773.1"/>
    <property type="molecule type" value="Genomic_DNA"/>
</dbReference>
<dbReference type="Gene3D" id="1.25.40.10">
    <property type="entry name" value="Tetratricopeptide repeat domain"/>
    <property type="match status" value="1"/>
</dbReference>
<dbReference type="RefSeq" id="XP_011399721.1">
    <property type="nucleotide sequence ID" value="XM_011401419.1"/>
</dbReference>
<dbReference type="Proteomes" id="UP000028924">
    <property type="component" value="Unassembled WGS sequence"/>
</dbReference>
<dbReference type="AlphaFoldDB" id="A0A087SM19"/>
<evidence type="ECO:0000313" key="2">
    <source>
        <dbReference type="Proteomes" id="UP000028924"/>
    </source>
</evidence>
<organism evidence="1 2">
    <name type="scientific">Auxenochlorella protothecoides</name>
    <name type="common">Green microalga</name>
    <name type="synonym">Chlorella protothecoides</name>
    <dbReference type="NCBI Taxonomy" id="3075"/>
    <lineage>
        <taxon>Eukaryota</taxon>
        <taxon>Viridiplantae</taxon>
        <taxon>Chlorophyta</taxon>
        <taxon>core chlorophytes</taxon>
        <taxon>Trebouxiophyceae</taxon>
        <taxon>Chlorellales</taxon>
        <taxon>Chlorellaceae</taxon>
        <taxon>Auxenochlorella</taxon>
    </lineage>
</organism>